<evidence type="ECO:0000256" key="8">
    <source>
        <dbReference type="SAM" id="MobiDB-lite"/>
    </source>
</evidence>
<evidence type="ECO:0000256" key="7">
    <source>
        <dbReference type="PROSITE-ProRule" id="PRU01373"/>
    </source>
</evidence>
<dbReference type="GO" id="GO:0004180">
    <property type="term" value="F:carboxypeptidase activity"/>
    <property type="evidence" value="ECO:0007669"/>
    <property type="project" value="UniProtKB-ARBA"/>
</dbReference>
<comment type="pathway">
    <text evidence="1 7">Cell wall biogenesis; peptidoglycan biosynthesis.</text>
</comment>
<reference evidence="11 12" key="1">
    <citation type="submission" date="2017-09" db="EMBL/GenBank/DDBJ databases">
        <authorList>
            <person name="Ehlers B."/>
            <person name="Leendertz F.H."/>
        </authorList>
    </citation>
    <scope>NUCLEOTIDE SEQUENCE [LARGE SCALE GENOMIC DNA]</scope>
    <source>
        <strain evidence="11 12">DSM 18289</strain>
    </source>
</reference>
<evidence type="ECO:0000256" key="2">
    <source>
        <dbReference type="ARBA" id="ARBA00005992"/>
    </source>
</evidence>
<dbReference type="PANTHER" id="PTHR36699:SF1">
    <property type="entry name" value="L,D-TRANSPEPTIDASE YAFK-RELATED"/>
    <property type="match status" value="1"/>
</dbReference>
<dbReference type="CDD" id="cd16913">
    <property type="entry name" value="YkuD_like"/>
    <property type="match status" value="1"/>
</dbReference>
<dbReference type="SUPFAM" id="SSF141523">
    <property type="entry name" value="L,D-transpeptidase catalytic domain-like"/>
    <property type="match status" value="1"/>
</dbReference>
<feature type="compositionally biased region" description="Low complexity" evidence="8">
    <location>
        <begin position="385"/>
        <end position="396"/>
    </location>
</feature>
<dbReference type="PROSITE" id="PS51257">
    <property type="entry name" value="PROKAR_LIPOPROTEIN"/>
    <property type="match status" value="1"/>
</dbReference>
<sequence length="402" mass="43965">MLKNRKWQSLATTALLLTLAACNAEQWGDNKHLQPLSSKIKSEIKDIGSTKNAPLYIRIFKKEAVLEAWKQKKDGTYALLKTYPICAYSGEVGPKKKEGDRQAPEGFYAITPGQMNPNSSYYLSFNLGYPNKFDRSYGRTGKHLMVHGSCSSRGCYAMEDEPIAEIYALGREAFEGGQRSFKVHAFPFRMTPENMAKHRKSEHFPFWVNLKNGYDHFQVTKKPPNVEVCNRTYVFNPQGGGSFNAQGPCPDYTIEPSLMAALQSKRSAEEIQFQKAIRALEEKAAEKQADDLETIADAQRDILTRRKRISEGKNPDGFIAGLIQGNPTTPGSTAPTVASQAPVSGQAVPASAQTPAQPGGVSGFFESISSGISNPFKKTPPAPVATPAAEAVTLPATPKPKS</sequence>
<dbReference type="InterPro" id="IPR038063">
    <property type="entry name" value="Transpep_catalytic_dom"/>
</dbReference>
<feature type="active site" description="Nucleophile" evidence="7">
    <location>
        <position position="155"/>
    </location>
</feature>
<dbReference type="OrthoDB" id="9809748at2"/>
<proteinExistence type="inferred from homology"/>
<keyword evidence="12" id="KW-1185">Reference proteome</keyword>
<feature type="domain" description="L,D-TPase catalytic" evidence="10">
    <location>
        <begin position="55"/>
        <end position="186"/>
    </location>
</feature>
<evidence type="ECO:0000313" key="12">
    <source>
        <dbReference type="Proteomes" id="UP000219439"/>
    </source>
</evidence>
<keyword evidence="3" id="KW-0808">Transferase</keyword>
<evidence type="ECO:0000256" key="4">
    <source>
        <dbReference type="ARBA" id="ARBA00022960"/>
    </source>
</evidence>
<keyword evidence="4 7" id="KW-0133">Cell shape</keyword>
<evidence type="ECO:0000256" key="5">
    <source>
        <dbReference type="ARBA" id="ARBA00022984"/>
    </source>
</evidence>
<dbReference type="GO" id="GO:0008360">
    <property type="term" value="P:regulation of cell shape"/>
    <property type="evidence" value="ECO:0007669"/>
    <property type="project" value="UniProtKB-UniRule"/>
</dbReference>
<keyword evidence="9" id="KW-0732">Signal</keyword>
<evidence type="ECO:0000256" key="6">
    <source>
        <dbReference type="ARBA" id="ARBA00023316"/>
    </source>
</evidence>
<dbReference type="EMBL" id="OBEL01000009">
    <property type="protein sequence ID" value="SNZ21494.1"/>
    <property type="molecule type" value="Genomic_DNA"/>
</dbReference>
<feature type="active site" description="Proton donor/acceptor" evidence="7">
    <location>
        <position position="147"/>
    </location>
</feature>
<keyword evidence="6 7" id="KW-0961">Cell wall biogenesis/degradation</keyword>
<evidence type="ECO:0000256" key="1">
    <source>
        <dbReference type="ARBA" id="ARBA00004752"/>
    </source>
</evidence>
<dbReference type="GO" id="GO:0016740">
    <property type="term" value="F:transferase activity"/>
    <property type="evidence" value="ECO:0007669"/>
    <property type="project" value="UniProtKB-KW"/>
</dbReference>
<feature type="signal peptide" evidence="9">
    <location>
        <begin position="1"/>
        <end position="24"/>
    </location>
</feature>
<feature type="compositionally biased region" description="Polar residues" evidence="8">
    <location>
        <begin position="325"/>
        <end position="343"/>
    </location>
</feature>
<evidence type="ECO:0000256" key="9">
    <source>
        <dbReference type="SAM" id="SignalP"/>
    </source>
</evidence>
<dbReference type="RefSeq" id="WP_097155874.1">
    <property type="nucleotide sequence ID" value="NZ_OBEL01000009.1"/>
</dbReference>
<comment type="similarity">
    <text evidence="2">Belongs to the YkuD family.</text>
</comment>
<feature type="compositionally biased region" description="Low complexity" evidence="8">
    <location>
        <begin position="363"/>
        <end position="373"/>
    </location>
</feature>
<evidence type="ECO:0000313" key="11">
    <source>
        <dbReference type="EMBL" id="SNZ21494.1"/>
    </source>
</evidence>
<dbReference type="Pfam" id="PF03734">
    <property type="entry name" value="YkuD"/>
    <property type="match status" value="1"/>
</dbReference>
<dbReference type="PANTHER" id="PTHR36699">
    <property type="entry name" value="LD-TRANSPEPTIDASE"/>
    <property type="match status" value="1"/>
</dbReference>
<dbReference type="UniPathway" id="UPA00219"/>
<feature type="region of interest" description="Disordered" evidence="8">
    <location>
        <begin position="325"/>
        <end position="402"/>
    </location>
</feature>
<name>A0A285PIE6_9HYPH</name>
<gene>
    <name evidence="11" type="ORF">SAMN06265368_4616</name>
</gene>
<evidence type="ECO:0000256" key="3">
    <source>
        <dbReference type="ARBA" id="ARBA00022679"/>
    </source>
</evidence>
<dbReference type="InterPro" id="IPR005490">
    <property type="entry name" value="LD_TPept_cat_dom"/>
</dbReference>
<dbReference type="GO" id="GO:0009252">
    <property type="term" value="P:peptidoglycan biosynthetic process"/>
    <property type="evidence" value="ECO:0007669"/>
    <property type="project" value="UniProtKB-UniPathway"/>
</dbReference>
<dbReference type="PROSITE" id="PS52029">
    <property type="entry name" value="LD_TPASE"/>
    <property type="match status" value="1"/>
</dbReference>
<accession>A0A285PIE6</accession>
<dbReference type="Proteomes" id="UP000219439">
    <property type="component" value="Unassembled WGS sequence"/>
</dbReference>
<feature type="chain" id="PRO_5012244825" evidence="9">
    <location>
        <begin position="25"/>
        <end position="402"/>
    </location>
</feature>
<protein>
    <submittedName>
        <fullName evidence="11">Murein L,D-transpeptidase YafK</fullName>
    </submittedName>
</protein>
<dbReference type="AlphaFoldDB" id="A0A285PIE6"/>
<keyword evidence="5 7" id="KW-0573">Peptidoglycan synthesis</keyword>
<dbReference type="GO" id="GO:0071555">
    <property type="term" value="P:cell wall organization"/>
    <property type="evidence" value="ECO:0007669"/>
    <property type="project" value="UniProtKB-UniRule"/>
</dbReference>
<organism evidence="11 12">
    <name type="scientific">Cohaesibacter gelatinilyticus</name>
    <dbReference type="NCBI Taxonomy" id="372072"/>
    <lineage>
        <taxon>Bacteria</taxon>
        <taxon>Pseudomonadati</taxon>
        <taxon>Pseudomonadota</taxon>
        <taxon>Alphaproteobacteria</taxon>
        <taxon>Hyphomicrobiales</taxon>
        <taxon>Cohaesibacteraceae</taxon>
    </lineage>
</organism>
<evidence type="ECO:0000259" key="10">
    <source>
        <dbReference type="PROSITE" id="PS52029"/>
    </source>
</evidence>